<name>A0A9P4R5N8_9PLEO</name>
<keyword evidence="4" id="KW-1185">Reference proteome</keyword>
<reference evidence="3" key="1">
    <citation type="journal article" date="2020" name="Stud. Mycol.">
        <title>101 Dothideomycetes genomes: a test case for predicting lifestyles and emergence of pathogens.</title>
        <authorList>
            <person name="Haridas S."/>
            <person name="Albert R."/>
            <person name="Binder M."/>
            <person name="Bloem J."/>
            <person name="Labutti K."/>
            <person name="Salamov A."/>
            <person name="Andreopoulos B."/>
            <person name="Baker S."/>
            <person name="Barry K."/>
            <person name="Bills G."/>
            <person name="Bluhm B."/>
            <person name="Cannon C."/>
            <person name="Castanera R."/>
            <person name="Culley D."/>
            <person name="Daum C."/>
            <person name="Ezra D."/>
            <person name="Gonzalez J."/>
            <person name="Henrissat B."/>
            <person name="Kuo A."/>
            <person name="Liang C."/>
            <person name="Lipzen A."/>
            <person name="Lutzoni F."/>
            <person name="Magnuson J."/>
            <person name="Mondo S."/>
            <person name="Nolan M."/>
            <person name="Ohm R."/>
            <person name="Pangilinan J."/>
            <person name="Park H.-J."/>
            <person name="Ramirez L."/>
            <person name="Alfaro M."/>
            <person name="Sun H."/>
            <person name="Tritt A."/>
            <person name="Yoshinaga Y."/>
            <person name="Zwiers L.-H."/>
            <person name="Turgeon B."/>
            <person name="Goodwin S."/>
            <person name="Spatafora J."/>
            <person name="Crous P."/>
            <person name="Grigoriev I."/>
        </authorList>
    </citation>
    <scope>NUCLEOTIDE SEQUENCE</scope>
    <source>
        <strain evidence="3">CBS 125425</strain>
    </source>
</reference>
<sequence>MSEVQAEYVFQGHWVDLSKGRIMGGTITTTTQNGSLVIALLAVLTSIATTHIWHLLAFAYYMVRANGKPSDGLFRQQQAILRTLPTPTSLLADSVKLWWIWKGHADRAFVRSLLVPLVACVFAVGTLAAGIFSSLIVDTSDINVLVKSPYCGSVVVGEVNGTSGFPRYMANYEKFATSYGVDCYENQTILPAKCKGFVRPTIHFSTERTPCPFDTSMCLMGSARDAAVSFDSGLLDLDTVFGMNLKSEDGVQYRKRTTCAPLDIDSRTRLMDPADCLSCLNRGPYPEEQMEAFFVGTYPGDGEWPNITMVQSLLESNMSTDIMIHSTISYADPDVPEPQFTPLKEMKRTDADIVLIKMAKNSVAHAKPNNDPVFSAHKPSDGLDPLTFEDSTVYLSDKTVSIIGCTEQYQFCLTRGSEKSCTNLTGLPSDFTRAFPSASDIQSAALDVLFASSSMMDISNPLSLNISSMKSTTGVIPPIPDDQWVNELHRYESIVFAGIQYVTSNYAIGPKSKDPMADSYTRPPATEGQKALCGMQKMKRSGGFASINVFGLAFVTAIACFSIFLDLIVLRFLMFLTYFRHILAPRIDRWIQDSILQLQRHAYEAEGQGHWTRLNSDMPVATNREAFTDLPLEPLLLRIGTAGTWQTLPSPVTKSSGSNMEKIELVRTKSSGRSHEESRRDEEGEEDPEVLAAWNTDTVPYYRQREYIHREH</sequence>
<evidence type="ECO:0000256" key="2">
    <source>
        <dbReference type="SAM" id="Phobius"/>
    </source>
</evidence>
<organism evidence="3 4">
    <name type="scientific">Polyplosphaeria fusca</name>
    <dbReference type="NCBI Taxonomy" id="682080"/>
    <lineage>
        <taxon>Eukaryota</taxon>
        <taxon>Fungi</taxon>
        <taxon>Dikarya</taxon>
        <taxon>Ascomycota</taxon>
        <taxon>Pezizomycotina</taxon>
        <taxon>Dothideomycetes</taxon>
        <taxon>Pleosporomycetidae</taxon>
        <taxon>Pleosporales</taxon>
        <taxon>Tetraplosphaeriaceae</taxon>
        <taxon>Polyplosphaeria</taxon>
    </lineage>
</organism>
<dbReference type="EMBL" id="ML996120">
    <property type="protein sequence ID" value="KAF2736926.1"/>
    <property type="molecule type" value="Genomic_DNA"/>
</dbReference>
<evidence type="ECO:0000313" key="4">
    <source>
        <dbReference type="Proteomes" id="UP000799444"/>
    </source>
</evidence>
<proteinExistence type="predicted"/>
<keyword evidence="2" id="KW-1133">Transmembrane helix</keyword>
<keyword evidence="2" id="KW-0812">Transmembrane</keyword>
<feature type="transmembrane region" description="Helical" evidence="2">
    <location>
        <begin position="113"/>
        <end position="137"/>
    </location>
</feature>
<dbReference type="AlphaFoldDB" id="A0A9P4R5N8"/>
<protein>
    <submittedName>
        <fullName evidence="3">Uncharacterized protein</fullName>
    </submittedName>
</protein>
<feature type="transmembrane region" description="Helical" evidence="2">
    <location>
        <begin position="547"/>
        <end position="579"/>
    </location>
</feature>
<comment type="caution">
    <text evidence="3">The sequence shown here is derived from an EMBL/GenBank/DDBJ whole genome shotgun (WGS) entry which is preliminary data.</text>
</comment>
<accession>A0A9P4R5N8</accession>
<dbReference type="Proteomes" id="UP000799444">
    <property type="component" value="Unassembled WGS sequence"/>
</dbReference>
<evidence type="ECO:0000313" key="3">
    <source>
        <dbReference type="EMBL" id="KAF2736926.1"/>
    </source>
</evidence>
<feature type="transmembrane region" description="Helical" evidence="2">
    <location>
        <begin position="36"/>
        <end position="63"/>
    </location>
</feature>
<gene>
    <name evidence="3" type="ORF">EJ04DRAFT_488916</name>
</gene>
<evidence type="ECO:0000256" key="1">
    <source>
        <dbReference type="SAM" id="MobiDB-lite"/>
    </source>
</evidence>
<feature type="region of interest" description="Disordered" evidence="1">
    <location>
        <begin position="648"/>
        <end position="693"/>
    </location>
</feature>
<keyword evidence="2" id="KW-0472">Membrane</keyword>
<feature type="compositionally biased region" description="Basic and acidic residues" evidence="1">
    <location>
        <begin position="661"/>
        <end position="682"/>
    </location>
</feature>
<feature type="compositionally biased region" description="Polar residues" evidence="1">
    <location>
        <begin position="648"/>
        <end position="659"/>
    </location>
</feature>
<dbReference type="OrthoDB" id="3540210at2759"/>